<name>A0A6P7YU75_9AMPH</name>
<dbReference type="InterPro" id="IPR000719">
    <property type="entry name" value="Prot_kinase_dom"/>
</dbReference>
<dbReference type="GO" id="GO:0004674">
    <property type="term" value="F:protein serine/threonine kinase activity"/>
    <property type="evidence" value="ECO:0007669"/>
    <property type="project" value="UniProtKB-KW"/>
</dbReference>
<organism evidence="10 11">
    <name type="scientific">Microcaecilia unicolor</name>
    <dbReference type="NCBI Taxonomy" id="1415580"/>
    <lineage>
        <taxon>Eukaryota</taxon>
        <taxon>Metazoa</taxon>
        <taxon>Chordata</taxon>
        <taxon>Craniata</taxon>
        <taxon>Vertebrata</taxon>
        <taxon>Euteleostomi</taxon>
        <taxon>Amphibia</taxon>
        <taxon>Gymnophiona</taxon>
        <taxon>Siphonopidae</taxon>
        <taxon>Microcaecilia</taxon>
    </lineage>
</organism>
<keyword evidence="5 11" id="KW-0418">Kinase</keyword>
<gene>
    <name evidence="11" type="primary">MYLK4</name>
</gene>
<keyword evidence="3" id="KW-0808">Transferase</keyword>
<dbReference type="Pfam" id="PF00069">
    <property type="entry name" value="Pkinase"/>
    <property type="match status" value="1"/>
</dbReference>
<dbReference type="GO" id="GO:0005634">
    <property type="term" value="C:nucleus"/>
    <property type="evidence" value="ECO:0007669"/>
    <property type="project" value="TreeGrafter"/>
</dbReference>
<evidence type="ECO:0000256" key="2">
    <source>
        <dbReference type="ARBA" id="ARBA00022527"/>
    </source>
</evidence>
<evidence type="ECO:0000313" key="11">
    <source>
        <dbReference type="RefSeq" id="XP_030066805.1"/>
    </source>
</evidence>
<dbReference type="SUPFAM" id="SSF56112">
    <property type="entry name" value="Protein kinase-like (PK-like)"/>
    <property type="match status" value="1"/>
</dbReference>
<dbReference type="Gene3D" id="3.30.200.20">
    <property type="entry name" value="Phosphorylase Kinase, domain 1"/>
    <property type="match status" value="1"/>
</dbReference>
<dbReference type="CTD" id="340156"/>
<dbReference type="PROSITE" id="PS00107">
    <property type="entry name" value="PROTEIN_KINASE_ATP"/>
    <property type="match status" value="1"/>
</dbReference>
<dbReference type="InterPro" id="IPR008271">
    <property type="entry name" value="Ser/Thr_kinase_AS"/>
</dbReference>
<feature type="compositionally biased region" description="Polar residues" evidence="8">
    <location>
        <begin position="378"/>
        <end position="388"/>
    </location>
</feature>
<keyword evidence="6 7" id="KW-0067">ATP-binding</keyword>
<dbReference type="GeneID" id="115475231"/>
<feature type="compositionally biased region" description="Acidic residues" evidence="8">
    <location>
        <begin position="336"/>
        <end position="368"/>
    </location>
</feature>
<dbReference type="KEGG" id="muo:115475231"/>
<dbReference type="GO" id="GO:0043065">
    <property type="term" value="P:positive regulation of apoptotic process"/>
    <property type="evidence" value="ECO:0007669"/>
    <property type="project" value="TreeGrafter"/>
</dbReference>
<dbReference type="PANTHER" id="PTHR24342">
    <property type="entry name" value="SERINE/THREONINE-PROTEIN KINASE 17"/>
    <property type="match status" value="1"/>
</dbReference>
<reference evidence="11" key="1">
    <citation type="submission" date="2025-08" db="UniProtKB">
        <authorList>
            <consortium name="RefSeq"/>
        </authorList>
    </citation>
    <scope>IDENTIFICATION</scope>
</reference>
<dbReference type="InterPro" id="IPR017441">
    <property type="entry name" value="Protein_kinase_ATP_BS"/>
</dbReference>
<feature type="compositionally biased region" description="Polar residues" evidence="8">
    <location>
        <begin position="227"/>
        <end position="237"/>
    </location>
</feature>
<sequence length="803" mass="90934">MSASSKKPSSRVSSLAKRFDPNVLQSQGTTDGEEVDVLSQKIDKFLIIQNIVLQKLDKVFQKVDEIENDIKKVKAEKARPSLTSEIEERKCTSEMKKLCLDMSSALSEIRIYAEHQSKRLDGMEQIVMGIQLLLSLLGKKMKSSKALKLLFKSQGTPRSGIKNGNLKNDKNKTSFRMQSFPQKEDVLVKRENGKVIKDQKAKDKNEKPCLEFKETKTLMKKKPPDSIVQSIQKNQSSSHKERVLKLNKENAGNVNTLLTHSNTPKGYAQVQNEDKVTASENPTELHPAAAPDVIKDICYRQQSYKDEKVHQKIVVQGAGKNQQALGSDKSHSKEEVIEEEGEEDETEEETVEEEESESTLETEEEVQGDVDPHKGQDQAITAWSSSSDGPEKELKVSKTITEEFNKTSTQLLQKYDDSKEQGGSQNCYESSISSKRRVTEEYLVKDDSKKSRVETEAAKDVVKNKTEKACLISKDAPKVPEPSIDDKKPQIIIDISPAPPAPFRHRIVSAKHAQVNTFYTVSKTNVLGGGRFGQVHQCVEKASGLTLAAKIIKARGLKEKEEVKNEIYVMNQLNHVNLLQLYDAFESKNDIVLIMEYVAGGELFDRIISENYNLTELDTILFIKQICEGIQYMHQMYFLHLDLKPENIMCVNQAVNQIKIIDFGLARRYKPREKLKVNFGTPEFLAPEVVNYDFVSFPTDMWSIGVMTYMLLSGLSPFLGEDDNETLNNILACDWDFEDEAFHDISEEAKDFITKLLIKEKCWRISATESLKHPWLSDQKLRCRLGNQQKTKCSSVSRTPTTQ</sequence>
<evidence type="ECO:0000256" key="5">
    <source>
        <dbReference type="ARBA" id="ARBA00022777"/>
    </source>
</evidence>
<dbReference type="FunFam" id="3.30.200.20:FF:000196">
    <property type="entry name" value="Myosin light chain kinase family, member 4"/>
    <property type="match status" value="1"/>
</dbReference>
<evidence type="ECO:0000256" key="1">
    <source>
        <dbReference type="ARBA" id="ARBA00006692"/>
    </source>
</evidence>
<evidence type="ECO:0000313" key="10">
    <source>
        <dbReference type="Proteomes" id="UP000515156"/>
    </source>
</evidence>
<feature type="region of interest" description="Disordered" evidence="8">
    <location>
        <begin position="319"/>
        <end position="398"/>
    </location>
</feature>
<dbReference type="InParanoid" id="A0A6P7YU75"/>
<proteinExistence type="inferred from homology"/>
<feature type="compositionally biased region" description="Basic and acidic residues" evidence="8">
    <location>
        <begin position="389"/>
        <end position="398"/>
    </location>
</feature>
<keyword evidence="10" id="KW-1185">Reference proteome</keyword>
<dbReference type="RefSeq" id="XP_030066805.1">
    <property type="nucleotide sequence ID" value="XM_030210945.1"/>
</dbReference>
<evidence type="ECO:0000256" key="8">
    <source>
        <dbReference type="SAM" id="MobiDB-lite"/>
    </source>
</evidence>
<dbReference type="InterPro" id="IPR011009">
    <property type="entry name" value="Kinase-like_dom_sf"/>
</dbReference>
<protein>
    <submittedName>
        <fullName evidence="11">Myosin light chain kinase family member 4 isoform X1</fullName>
    </submittedName>
</protein>
<keyword evidence="4 7" id="KW-0547">Nucleotide-binding</keyword>
<evidence type="ECO:0000256" key="4">
    <source>
        <dbReference type="ARBA" id="ARBA00022741"/>
    </source>
</evidence>
<dbReference type="Proteomes" id="UP000515156">
    <property type="component" value="Chromosome 1"/>
</dbReference>
<accession>A0A6P7YU75</accession>
<dbReference type="AlphaFoldDB" id="A0A6P7YU75"/>
<dbReference type="GO" id="GO:0035556">
    <property type="term" value="P:intracellular signal transduction"/>
    <property type="evidence" value="ECO:0007669"/>
    <property type="project" value="TreeGrafter"/>
</dbReference>
<dbReference type="GO" id="GO:0005524">
    <property type="term" value="F:ATP binding"/>
    <property type="evidence" value="ECO:0007669"/>
    <property type="project" value="UniProtKB-UniRule"/>
</dbReference>
<dbReference type="PANTHER" id="PTHR24342:SF20">
    <property type="entry name" value="MYOSIN LIGHT CHAIN KINASE, SMOOTH MUSCLE"/>
    <property type="match status" value="1"/>
</dbReference>
<dbReference type="OrthoDB" id="10260894at2759"/>
<dbReference type="PROSITE" id="PS50011">
    <property type="entry name" value="PROTEIN_KINASE_DOM"/>
    <property type="match status" value="1"/>
</dbReference>
<dbReference type="PROSITE" id="PS00108">
    <property type="entry name" value="PROTEIN_KINASE_ST"/>
    <property type="match status" value="1"/>
</dbReference>
<feature type="binding site" evidence="7">
    <location>
        <position position="550"/>
    </location>
    <ligand>
        <name>ATP</name>
        <dbReference type="ChEBI" id="CHEBI:30616"/>
    </ligand>
</feature>
<evidence type="ECO:0000256" key="6">
    <source>
        <dbReference type="ARBA" id="ARBA00022840"/>
    </source>
</evidence>
<evidence type="ECO:0000259" key="9">
    <source>
        <dbReference type="PROSITE" id="PS50011"/>
    </source>
</evidence>
<feature type="domain" description="Protein kinase" evidence="9">
    <location>
        <begin position="521"/>
        <end position="776"/>
    </location>
</feature>
<evidence type="ECO:0000256" key="3">
    <source>
        <dbReference type="ARBA" id="ARBA00022679"/>
    </source>
</evidence>
<dbReference type="FunFam" id="1.10.510.10:FF:000135">
    <property type="entry name" value="Putative myosin light chain kinase 3"/>
    <property type="match status" value="1"/>
</dbReference>
<dbReference type="Gene3D" id="1.10.510.10">
    <property type="entry name" value="Transferase(Phosphotransferase) domain 1"/>
    <property type="match status" value="1"/>
</dbReference>
<comment type="similarity">
    <text evidence="1">Belongs to the protein kinase superfamily. CAMK Ser/Thr protein kinase family.</text>
</comment>
<evidence type="ECO:0000256" key="7">
    <source>
        <dbReference type="PROSITE-ProRule" id="PRU10141"/>
    </source>
</evidence>
<feature type="region of interest" description="Disordered" evidence="8">
    <location>
        <begin position="221"/>
        <end position="240"/>
    </location>
</feature>
<dbReference type="SMART" id="SM00220">
    <property type="entry name" value="S_TKc"/>
    <property type="match status" value="1"/>
</dbReference>
<keyword evidence="2" id="KW-0723">Serine/threonine-protein kinase</keyword>